<dbReference type="InterPro" id="IPR043519">
    <property type="entry name" value="NT_sf"/>
</dbReference>
<dbReference type="SUPFAM" id="SSF81301">
    <property type="entry name" value="Nucleotidyltransferase"/>
    <property type="match status" value="1"/>
</dbReference>
<accession>A0ABY5ZQD0</accession>
<dbReference type="NCBIfam" id="TIGR00090">
    <property type="entry name" value="rsfS_iojap_ybeB"/>
    <property type="match status" value="1"/>
</dbReference>
<comment type="similarity">
    <text evidence="1 2">Belongs to the Iojap/RsfS family.</text>
</comment>
<keyword evidence="2" id="KW-0678">Repressor</keyword>
<evidence type="ECO:0000256" key="1">
    <source>
        <dbReference type="ARBA" id="ARBA00010574"/>
    </source>
</evidence>
<protein>
    <recommendedName>
        <fullName evidence="2">Ribosomal silencing factor RsfS</fullName>
    </recommendedName>
</protein>
<dbReference type="Proteomes" id="UP001060414">
    <property type="component" value="Chromosome"/>
</dbReference>
<evidence type="ECO:0000313" key="3">
    <source>
        <dbReference type="EMBL" id="UWZ80095.1"/>
    </source>
</evidence>
<evidence type="ECO:0000313" key="4">
    <source>
        <dbReference type="Proteomes" id="UP001060414"/>
    </source>
</evidence>
<dbReference type="Pfam" id="PF02410">
    <property type="entry name" value="RsfS"/>
    <property type="match status" value="1"/>
</dbReference>
<organism evidence="3 4">
    <name type="scientific">Geoalkalibacter halelectricus</name>
    <dbReference type="NCBI Taxonomy" id="2847045"/>
    <lineage>
        <taxon>Bacteria</taxon>
        <taxon>Pseudomonadati</taxon>
        <taxon>Thermodesulfobacteriota</taxon>
        <taxon>Desulfuromonadia</taxon>
        <taxon>Desulfuromonadales</taxon>
        <taxon>Geoalkalibacteraceae</taxon>
        <taxon>Geoalkalibacter</taxon>
    </lineage>
</organism>
<keyword evidence="4" id="KW-1185">Reference proteome</keyword>
<sequence length="126" mass="14333">MQSDQRALLCAAHALEKKATDVRLLDVRKLSSLTDFLLLVTGRSDRQVQAIAEGVRLGLKNQHHTLPLAIEGMNEGRWVLLDYGDVMVHVFQPAVREFYDLDGLWREAAELPIPDEYHWENKAAAR</sequence>
<name>A0ABY5ZQD0_9BACT</name>
<evidence type="ECO:0000256" key="2">
    <source>
        <dbReference type="HAMAP-Rule" id="MF_01477"/>
    </source>
</evidence>
<dbReference type="Gene3D" id="3.30.460.10">
    <property type="entry name" value="Beta Polymerase, domain 2"/>
    <property type="match status" value="1"/>
</dbReference>
<proteinExistence type="inferred from homology"/>
<comment type="function">
    <text evidence="2">Functions as a ribosomal silencing factor. Interacts with ribosomal protein uL14 (rplN), blocking formation of intersubunit bridge B8. Prevents association of the 30S and 50S ribosomal subunits and the formation of functional ribosomes, thus repressing translation.</text>
</comment>
<gene>
    <name evidence="2 3" type="primary">rsfS</name>
    <name evidence="3" type="ORF">L9S41_01560</name>
</gene>
<comment type="subunit">
    <text evidence="2">Interacts with ribosomal protein uL14 (rplN).</text>
</comment>
<dbReference type="RefSeq" id="WP_260748452.1">
    <property type="nucleotide sequence ID" value="NZ_CP092109.1"/>
</dbReference>
<keyword evidence="2" id="KW-0963">Cytoplasm</keyword>
<dbReference type="HAMAP" id="MF_01477">
    <property type="entry name" value="Iojap_RsfS"/>
    <property type="match status" value="1"/>
</dbReference>
<dbReference type="PANTHER" id="PTHR21043">
    <property type="entry name" value="IOJAP SUPERFAMILY ORTHOLOG"/>
    <property type="match status" value="1"/>
</dbReference>
<dbReference type="PANTHER" id="PTHR21043:SF0">
    <property type="entry name" value="MITOCHONDRIAL ASSEMBLY OF RIBOSOMAL LARGE SUBUNIT PROTEIN 1"/>
    <property type="match status" value="1"/>
</dbReference>
<dbReference type="EMBL" id="CP092109">
    <property type="protein sequence ID" value="UWZ80095.1"/>
    <property type="molecule type" value="Genomic_DNA"/>
</dbReference>
<keyword evidence="2" id="KW-0810">Translation regulation</keyword>
<dbReference type="InterPro" id="IPR004394">
    <property type="entry name" value="Iojap/RsfS/C7orf30"/>
</dbReference>
<comment type="subcellular location">
    <subcellularLocation>
        <location evidence="2">Cytoplasm</location>
    </subcellularLocation>
</comment>
<reference evidence="3" key="1">
    <citation type="journal article" date="2022" name="Environ. Microbiol.">
        <title>Geoalkalibacter halelectricus SAP #1 sp. nov. possessing extracellular electron transfer and mineral#reducing capabilities from a haloalkaline environment.</title>
        <authorList>
            <person name="Yadav S."/>
            <person name="Singh R."/>
            <person name="Sundharam S.S."/>
            <person name="Chaudhary S."/>
            <person name="Krishnamurthi S."/>
            <person name="Patil S.A."/>
        </authorList>
    </citation>
    <scope>NUCLEOTIDE SEQUENCE</scope>
    <source>
        <strain evidence="3">SAP-1</strain>
    </source>
</reference>